<reference evidence="2 3" key="1">
    <citation type="submission" date="2015-07" db="EMBL/GenBank/DDBJ databases">
        <title>High-quality genome of monoxenous trypanosomatid Leptomonas pyrrhocoris.</title>
        <authorList>
            <person name="Flegontov P."/>
            <person name="Butenko A."/>
            <person name="Firsov S."/>
            <person name="Vlcek C."/>
            <person name="Logacheva M.D."/>
            <person name="Field M."/>
            <person name="Filatov D."/>
            <person name="Flegontova O."/>
            <person name="Gerasimov E."/>
            <person name="Jackson A.P."/>
            <person name="Kelly S."/>
            <person name="Opperdoes F."/>
            <person name="O'Reilly A."/>
            <person name="Votypka J."/>
            <person name="Yurchenko V."/>
            <person name="Lukes J."/>
        </authorList>
    </citation>
    <scope>NUCLEOTIDE SEQUENCE [LARGE SCALE GENOMIC DNA]</scope>
    <source>
        <strain evidence="2">H10</strain>
    </source>
</reference>
<keyword evidence="3" id="KW-1185">Reference proteome</keyword>
<comment type="caution">
    <text evidence="2">The sequence shown here is derived from an EMBL/GenBank/DDBJ whole genome shotgun (WGS) entry which is preliminary data.</text>
</comment>
<feature type="region of interest" description="Disordered" evidence="1">
    <location>
        <begin position="480"/>
        <end position="519"/>
    </location>
</feature>
<dbReference type="SUPFAM" id="SSF48371">
    <property type="entry name" value="ARM repeat"/>
    <property type="match status" value="1"/>
</dbReference>
<dbReference type="EMBL" id="LGTL01000012">
    <property type="protein sequence ID" value="KPA78852.1"/>
    <property type="molecule type" value="Genomic_DNA"/>
</dbReference>
<sequence length="1417" mass="150587">MEWAAAQQQQHHCFLARFTSPDPQVQASNLHQLDALAQHPDALLSVSAIVCDGSSSPTVRLSAATVVRQLLRRQTRLSFYLGSSMNGTSTETSLHQLIADLLPSSLQPDTSAFPAPLRRATTSLIATLLKAAAADSACFAAATSAWDNLLCHLLHVTAQAGLSSAPNDNAHSTASLGAGAQTAALLREMCEVALTASRSLREWVGGQQSQSAALCTLFSQQLQLLRSALSPHLNCNPEDPLHTRALAAWMENLLAAFSSCMESGVLPSTTPDFLDNVHSESGDGPAVQSLREVSAAVAGIHSDIQDIALTLVLVPFASWSEGVSTVAAIPPLPHPLQSTAPFVVAAMRYMADAVLMEPFDVLNGRFQRAAVPLLTAYCQSAASTQLVYDGVGDAASVHAAVVASVSYAAQLVHVEHFLGLPSVRTEKPGSYDTTSMTASYVACVHCMLTSAATLPPSIAGQLHEHTVQEPDSAAEMLVTSASARRRGQRGRRVDGANTDREFGDVSGGGNEGEEQEGSEEFTMADALEAQLPDNGTLRQAVAWCANSLTCNAEWMAALMPLVLAPLSPSPPAQLSDVCAMESALFVCNETVDSILADMGMTAAASGEQLAVQLSNVLQLLPPSSSDASTLARAPFLLRLQAVRFLGRLGSGLMEAWRGLREHAGDAGDRAAEFRTQRLAHYTHTALSPAGGMEGVLWTLTQVLNVEVNKAVQVECVRAITSLITDCVRTLTDVARTAGKRSTTGTSDLEEESLDDSSNSEGDDAPPNNPAHSPDMSAASMQHVTLLFQSLRLTPGVVALPQTLHLISQSLPRFQWSVRQSIYRLFSEAFPALWTFCQQKSTEPWAGGDDAAAASTQFLVRTVTAQALEVLAAHYMHLLADIRTSLFEMTSLLSCMADVATVMDAAALETVLPWILQVAHHVLSLYAEYLAGYVRNADGTSGNTTHASFEDAAVDMTDMCMVSLDLMSCVCDGLLDRDALLALQLCPQKQAEAAAMDARVMALAAVLLYPAASINSRGGSSGSSCPVDDALPNRCVALLTLCQSRPDHPLHVALAAPATAMGPQEESAGGTADELGEVRRACFAILYDCTFLLAYSGSLYRPFSTQIRRTASGDGLSDALGNDLFTLCLREVMPHGAAEAGISERRVDAEELKAVLTQNVAASDALLCLGALLSLWDQQSCAAQRKDLLHAEAHSDVPHASERVRASRPASLLSPAFDSTPPQSWQYVQHVFESLLSLLADAKFAAGSYLRLNMTTAVCGLATLLASSSFSSSSADSTLQQHRLSHHNLVALFGVVSSRRVREYAPDAASGEAEGMGEAGMILWCLGRVWQDAAQPLPHDALSALLRARGNDMAKTAAWLLRCITTHTNSLPLPMCPFWASLLELWRPAALSVAQAAQAGVLALTLTQSSVLHQLLQL</sequence>
<name>A0A0N1J4P5_LEPPY</name>
<evidence type="ECO:0000313" key="3">
    <source>
        <dbReference type="Proteomes" id="UP000037923"/>
    </source>
</evidence>
<proteinExistence type="predicted"/>
<dbReference type="OrthoDB" id="273226at2759"/>
<protein>
    <submittedName>
        <fullName evidence="2">Uncharacterized protein</fullName>
    </submittedName>
</protein>
<evidence type="ECO:0000256" key="1">
    <source>
        <dbReference type="SAM" id="MobiDB-lite"/>
    </source>
</evidence>
<evidence type="ECO:0000313" key="2">
    <source>
        <dbReference type="EMBL" id="KPA78852.1"/>
    </source>
</evidence>
<feature type="region of interest" description="Disordered" evidence="1">
    <location>
        <begin position="736"/>
        <end position="775"/>
    </location>
</feature>
<feature type="compositionally biased region" description="Basic and acidic residues" evidence="1">
    <location>
        <begin position="491"/>
        <end position="503"/>
    </location>
</feature>
<dbReference type="Proteomes" id="UP000037923">
    <property type="component" value="Unassembled WGS sequence"/>
</dbReference>
<accession>A0A0N1J4P5</accession>
<organism evidence="2 3">
    <name type="scientific">Leptomonas pyrrhocoris</name>
    <name type="common">Firebug parasite</name>
    <dbReference type="NCBI Taxonomy" id="157538"/>
    <lineage>
        <taxon>Eukaryota</taxon>
        <taxon>Discoba</taxon>
        <taxon>Euglenozoa</taxon>
        <taxon>Kinetoplastea</taxon>
        <taxon>Metakinetoplastina</taxon>
        <taxon>Trypanosomatida</taxon>
        <taxon>Trypanosomatidae</taxon>
        <taxon>Leishmaniinae</taxon>
        <taxon>Leptomonas</taxon>
    </lineage>
</organism>
<dbReference type="OMA" id="WILQVAH"/>
<dbReference type="VEuPathDB" id="TriTrypDB:LpyrH10_12_1070"/>
<gene>
    <name evidence="2" type="ORF">ABB37_05929</name>
</gene>
<dbReference type="InterPro" id="IPR016024">
    <property type="entry name" value="ARM-type_fold"/>
</dbReference>
<dbReference type="RefSeq" id="XP_015657291.1">
    <property type="nucleotide sequence ID" value="XM_015804157.1"/>
</dbReference>
<dbReference type="GeneID" id="26906219"/>